<evidence type="ECO:0000313" key="1">
    <source>
        <dbReference type="EMBL" id="EGG58134.1"/>
    </source>
</evidence>
<dbReference type="Gene3D" id="2.120.10.30">
    <property type="entry name" value="TolB, C-terminal domain"/>
    <property type="match status" value="1"/>
</dbReference>
<dbReference type="EMBL" id="AFBR01000001">
    <property type="protein sequence ID" value="EGG58134.1"/>
    <property type="molecule type" value="Genomic_DNA"/>
</dbReference>
<accession>F3QPE0</accession>
<dbReference type="eggNOG" id="ENOG50347F9">
    <property type="taxonomic scope" value="Bacteria"/>
</dbReference>
<dbReference type="HOGENOM" id="CLU_796588_0_0_10"/>
<keyword evidence="2" id="KW-1185">Reference proteome</keyword>
<dbReference type="PROSITE" id="PS51257">
    <property type="entry name" value="PROKAR_LIPOPROTEIN"/>
    <property type="match status" value="1"/>
</dbReference>
<dbReference type="Proteomes" id="UP000005546">
    <property type="component" value="Unassembled WGS sequence"/>
</dbReference>
<dbReference type="STRING" id="762982.HMPREF9442_00027"/>
<protein>
    <submittedName>
        <fullName evidence="1">Conserved domain protein</fullName>
    </submittedName>
</protein>
<dbReference type="OrthoDB" id="982554at2"/>
<dbReference type="InterPro" id="IPR011044">
    <property type="entry name" value="Quino_amine_DH_bsu"/>
</dbReference>
<gene>
    <name evidence="1" type="ORF">HMPREF9442_00027</name>
</gene>
<dbReference type="AlphaFoldDB" id="F3QPE0"/>
<dbReference type="SUPFAM" id="SSF50969">
    <property type="entry name" value="YVTN repeat-like/Quinoprotein amine dehydrogenase"/>
    <property type="match status" value="1"/>
</dbReference>
<name>F3QPE0_9BACT</name>
<evidence type="ECO:0000313" key="2">
    <source>
        <dbReference type="Proteomes" id="UP000005546"/>
    </source>
</evidence>
<dbReference type="InterPro" id="IPR011042">
    <property type="entry name" value="6-blade_b-propeller_TolB-like"/>
</dbReference>
<proteinExistence type="predicted"/>
<organism evidence="1 2">
    <name type="scientific">Paraprevotella xylaniphila YIT 11841</name>
    <dbReference type="NCBI Taxonomy" id="762982"/>
    <lineage>
        <taxon>Bacteria</taxon>
        <taxon>Pseudomonadati</taxon>
        <taxon>Bacteroidota</taxon>
        <taxon>Bacteroidia</taxon>
        <taxon>Bacteroidales</taxon>
        <taxon>Prevotellaceae</taxon>
        <taxon>Paraprevotella</taxon>
    </lineage>
</organism>
<dbReference type="Pfam" id="PF17170">
    <property type="entry name" value="DUF5128"/>
    <property type="match status" value="1"/>
</dbReference>
<dbReference type="RefSeq" id="WP_008623953.1">
    <property type="nucleotide sequence ID" value="NZ_GL883805.1"/>
</dbReference>
<reference evidence="1 2" key="1">
    <citation type="submission" date="2011-02" db="EMBL/GenBank/DDBJ databases">
        <authorList>
            <person name="Weinstock G."/>
            <person name="Sodergren E."/>
            <person name="Clifton S."/>
            <person name="Fulton L."/>
            <person name="Fulton B."/>
            <person name="Courtney L."/>
            <person name="Fronick C."/>
            <person name="Harrison M."/>
            <person name="Strong C."/>
            <person name="Farmer C."/>
            <person name="Delahaunty K."/>
            <person name="Markovic C."/>
            <person name="Hall O."/>
            <person name="Minx P."/>
            <person name="Tomlinson C."/>
            <person name="Mitreva M."/>
            <person name="Hou S."/>
            <person name="Chen J."/>
            <person name="Wollam A."/>
            <person name="Pepin K.H."/>
            <person name="Johnson M."/>
            <person name="Bhonagiri V."/>
            <person name="Zhang X."/>
            <person name="Suruliraj S."/>
            <person name="Warren W."/>
            <person name="Chinwalla A."/>
            <person name="Mardis E.R."/>
            <person name="Wilson R.K."/>
        </authorList>
    </citation>
    <scope>NUCLEOTIDE SEQUENCE [LARGE SCALE GENOMIC DNA]</scope>
    <source>
        <strain evidence="1 2">YIT 11841</strain>
    </source>
</reference>
<comment type="caution">
    <text evidence="1">The sequence shown here is derived from an EMBL/GenBank/DDBJ whole genome shotgun (WGS) entry which is preliminary data.</text>
</comment>
<sequence length="350" mass="40020">MNLKHYLIAITLCAPYLLSLLGCKNHQDANERDLLTIHIKDYENKTIPRPAVISNIDTIELDTHGYFMSDIKTVCISDTMAYVADRANTVWAFKYPSGDFVRRIRNVGHGNGEYASAWTLALGDSLLYVMDFESRSILAYDATLNYKSSFRYGFPALDFIKAKDGFLFLNLSATDNLHRVVHTNDRGEVQQSYLPSEMSLDMIYNEISFVRDKNGEVYIFPPFSNAIYRWTSEGPKPVFRTDFGKNAAEEDVKSSYDITESGKAFNTGFFIVDNHLVNRFFHAGKNYYSLYDMEKGTQHIITPDTSEFIPFAPQWQSAKGLIGYILTTDYDKWKPQKDSCDAALFVFHLK</sequence>